<dbReference type="Proteomes" id="UP000054321">
    <property type="component" value="Unassembled WGS sequence"/>
</dbReference>
<evidence type="ECO:0000256" key="2">
    <source>
        <dbReference type="ARBA" id="ARBA00023242"/>
    </source>
</evidence>
<dbReference type="PANTHER" id="PTHR46457:SF1">
    <property type="entry name" value="DNA REPAIR PROTEIN RAD51 HOMOLOG 4"/>
    <property type="match status" value="1"/>
</dbReference>
<dbReference type="STRING" id="913774.A0A0C3HN65"/>
<evidence type="ECO:0000313" key="5">
    <source>
        <dbReference type="Proteomes" id="UP000054321"/>
    </source>
</evidence>
<dbReference type="InParanoid" id="A0A0C3HN65"/>
<dbReference type="HOGENOM" id="CLU_029865_0_0_1"/>
<evidence type="ECO:0000256" key="1">
    <source>
        <dbReference type="ARBA" id="ARBA00004123"/>
    </source>
</evidence>
<dbReference type="PANTHER" id="PTHR46457">
    <property type="entry name" value="DNA REPAIR PROTEIN RAD51 HOMOLOG 4"/>
    <property type="match status" value="1"/>
</dbReference>
<dbReference type="GO" id="GO:0042148">
    <property type="term" value="P:DNA strand invasion"/>
    <property type="evidence" value="ECO:0007669"/>
    <property type="project" value="TreeGrafter"/>
</dbReference>
<evidence type="ECO:0008006" key="6">
    <source>
        <dbReference type="Google" id="ProtNLM"/>
    </source>
</evidence>
<dbReference type="GO" id="GO:0005815">
    <property type="term" value="C:microtubule organizing center"/>
    <property type="evidence" value="ECO:0007669"/>
    <property type="project" value="TreeGrafter"/>
</dbReference>
<proteinExistence type="predicted"/>
<dbReference type="EMBL" id="KN832872">
    <property type="protein sequence ID" value="KIN04470.1"/>
    <property type="molecule type" value="Genomic_DNA"/>
</dbReference>
<dbReference type="GO" id="GO:0000723">
    <property type="term" value="P:telomere maintenance"/>
    <property type="evidence" value="ECO:0007669"/>
    <property type="project" value="TreeGrafter"/>
</dbReference>
<sequence length="441" mass="48011">MDEEGQPTPAQPILASNLLELEEKQRRRFADMGERISSACAVLDESVLGEGGVERGIVLGISAEGLEGRLLSLNLIVSVLLSDTQTSGPKRPQAAIIDTTGSFPISLLARVIRSRILQAVGDPTSKSATTVDSTSTNYGQIDKENLVNEVQKYLGQVTISRVFDVEGLWEVLNEVTLESPPSLPQRDGKTTAADLMQRSTSSFPITLHAGEEPSTVEEIIDSEDENLTPDDNYGATAEQPADQGHEGIQILVVDNMGDIINELLARKEKTDAHNQLGALSTFIHNLSSYSNILTILHNSTISSNPPRSSNADARPSSRNQPHLSSITLSSIFNSNPLKPALGRIFDQFPSLHVMLSPMPKARGDAELLYGVDDDTRPKSGIEYCTILEVLKDEAPNRGHGRSSSRFGARERQWVGLEVSNEGIGLRHAFGEEDGRNTRRQQ</sequence>
<keyword evidence="5" id="KW-1185">Reference proteome</keyword>
<dbReference type="InterPro" id="IPR051988">
    <property type="entry name" value="HRR_RAD51_Paralog"/>
</dbReference>
<dbReference type="AlphaFoldDB" id="A0A0C3HN65"/>
<dbReference type="InterPro" id="IPR027417">
    <property type="entry name" value="P-loop_NTPase"/>
</dbReference>
<dbReference type="GO" id="GO:0005657">
    <property type="term" value="C:replication fork"/>
    <property type="evidence" value="ECO:0007669"/>
    <property type="project" value="TreeGrafter"/>
</dbReference>
<dbReference type="GO" id="GO:0000400">
    <property type="term" value="F:four-way junction DNA binding"/>
    <property type="evidence" value="ECO:0007669"/>
    <property type="project" value="TreeGrafter"/>
</dbReference>
<evidence type="ECO:0000256" key="3">
    <source>
        <dbReference type="SAM" id="MobiDB-lite"/>
    </source>
</evidence>
<feature type="region of interest" description="Disordered" evidence="3">
    <location>
        <begin position="225"/>
        <end position="245"/>
    </location>
</feature>
<accession>A0A0C3HN65</accession>
<dbReference type="GO" id="GO:0007131">
    <property type="term" value="P:reciprocal meiotic recombination"/>
    <property type="evidence" value="ECO:0007669"/>
    <property type="project" value="TreeGrafter"/>
</dbReference>
<protein>
    <recommendedName>
        <fullName evidence="6">DNA recombination and repair protein Rad51-like C-terminal domain-containing protein</fullName>
    </recommendedName>
</protein>
<reference evidence="4 5" key="1">
    <citation type="submission" date="2014-04" db="EMBL/GenBank/DDBJ databases">
        <authorList>
            <consortium name="DOE Joint Genome Institute"/>
            <person name="Kuo A."/>
            <person name="Martino E."/>
            <person name="Perotto S."/>
            <person name="Kohler A."/>
            <person name="Nagy L.G."/>
            <person name="Floudas D."/>
            <person name="Copeland A."/>
            <person name="Barry K.W."/>
            <person name="Cichocki N."/>
            <person name="Veneault-Fourrey C."/>
            <person name="LaButti K."/>
            <person name="Lindquist E.A."/>
            <person name="Lipzen A."/>
            <person name="Lundell T."/>
            <person name="Morin E."/>
            <person name="Murat C."/>
            <person name="Sun H."/>
            <person name="Tunlid A."/>
            <person name="Henrissat B."/>
            <person name="Grigoriev I.V."/>
            <person name="Hibbett D.S."/>
            <person name="Martin F."/>
            <person name="Nordberg H.P."/>
            <person name="Cantor M.N."/>
            <person name="Hua S.X."/>
        </authorList>
    </citation>
    <scope>NUCLEOTIDE SEQUENCE [LARGE SCALE GENOMIC DNA]</scope>
    <source>
        <strain evidence="4 5">Zn</strain>
    </source>
</reference>
<organism evidence="4 5">
    <name type="scientific">Oidiodendron maius (strain Zn)</name>
    <dbReference type="NCBI Taxonomy" id="913774"/>
    <lineage>
        <taxon>Eukaryota</taxon>
        <taxon>Fungi</taxon>
        <taxon>Dikarya</taxon>
        <taxon>Ascomycota</taxon>
        <taxon>Pezizomycotina</taxon>
        <taxon>Leotiomycetes</taxon>
        <taxon>Leotiomycetes incertae sedis</taxon>
        <taxon>Myxotrichaceae</taxon>
        <taxon>Oidiodendron</taxon>
    </lineage>
</organism>
<dbReference type="OrthoDB" id="336321at2759"/>
<dbReference type="GO" id="GO:0000724">
    <property type="term" value="P:double-strand break repair via homologous recombination"/>
    <property type="evidence" value="ECO:0007669"/>
    <property type="project" value="TreeGrafter"/>
</dbReference>
<reference evidence="5" key="2">
    <citation type="submission" date="2015-01" db="EMBL/GenBank/DDBJ databases">
        <title>Evolutionary Origins and Diversification of the Mycorrhizal Mutualists.</title>
        <authorList>
            <consortium name="DOE Joint Genome Institute"/>
            <consortium name="Mycorrhizal Genomics Consortium"/>
            <person name="Kohler A."/>
            <person name="Kuo A."/>
            <person name="Nagy L.G."/>
            <person name="Floudas D."/>
            <person name="Copeland A."/>
            <person name="Barry K.W."/>
            <person name="Cichocki N."/>
            <person name="Veneault-Fourrey C."/>
            <person name="LaButti K."/>
            <person name="Lindquist E.A."/>
            <person name="Lipzen A."/>
            <person name="Lundell T."/>
            <person name="Morin E."/>
            <person name="Murat C."/>
            <person name="Riley R."/>
            <person name="Ohm R."/>
            <person name="Sun H."/>
            <person name="Tunlid A."/>
            <person name="Henrissat B."/>
            <person name="Grigoriev I.V."/>
            <person name="Hibbett D.S."/>
            <person name="Martin F."/>
        </authorList>
    </citation>
    <scope>NUCLEOTIDE SEQUENCE [LARGE SCALE GENOMIC DNA]</scope>
    <source>
        <strain evidence="5">Zn</strain>
    </source>
</reference>
<dbReference type="Gene3D" id="3.40.50.300">
    <property type="entry name" value="P-loop containing nucleotide triphosphate hydrolases"/>
    <property type="match status" value="1"/>
</dbReference>
<feature type="region of interest" description="Disordered" evidence="3">
    <location>
        <begin position="301"/>
        <end position="322"/>
    </location>
</feature>
<comment type="subcellular location">
    <subcellularLocation>
        <location evidence="1">Nucleus</location>
    </subcellularLocation>
</comment>
<dbReference type="GO" id="GO:0003697">
    <property type="term" value="F:single-stranded DNA binding"/>
    <property type="evidence" value="ECO:0007669"/>
    <property type="project" value="TreeGrafter"/>
</dbReference>
<evidence type="ECO:0000313" key="4">
    <source>
        <dbReference type="EMBL" id="KIN04470.1"/>
    </source>
</evidence>
<dbReference type="GO" id="GO:0008094">
    <property type="term" value="F:ATP-dependent activity, acting on DNA"/>
    <property type="evidence" value="ECO:0007669"/>
    <property type="project" value="TreeGrafter"/>
</dbReference>
<gene>
    <name evidence="4" type="ORF">OIDMADRAFT_156443</name>
</gene>
<dbReference type="GO" id="GO:0033063">
    <property type="term" value="C:Rad51B-Rad51C-Rad51D-XRCC2 complex"/>
    <property type="evidence" value="ECO:0007669"/>
    <property type="project" value="TreeGrafter"/>
</dbReference>
<keyword evidence="2" id="KW-0539">Nucleus</keyword>
<name>A0A0C3HN65_OIDMZ</name>